<dbReference type="EMBL" id="JXJN01012082">
    <property type="status" value="NOT_ANNOTATED_CDS"/>
    <property type="molecule type" value="Genomic_DNA"/>
</dbReference>
<protein>
    <submittedName>
        <fullName evidence="1">Uncharacterized protein</fullName>
    </submittedName>
</protein>
<reference evidence="2" key="1">
    <citation type="submission" date="2015-01" db="EMBL/GenBank/DDBJ databases">
        <authorList>
            <person name="Aksoy S."/>
            <person name="Warren W."/>
            <person name="Wilson R.K."/>
        </authorList>
    </citation>
    <scope>NUCLEOTIDE SEQUENCE [LARGE SCALE GENOMIC DNA]</scope>
    <source>
        <strain evidence="2">IAEA</strain>
    </source>
</reference>
<organism evidence="1 2">
    <name type="scientific">Glossina palpalis gambiensis</name>
    <dbReference type="NCBI Taxonomy" id="67801"/>
    <lineage>
        <taxon>Eukaryota</taxon>
        <taxon>Metazoa</taxon>
        <taxon>Ecdysozoa</taxon>
        <taxon>Arthropoda</taxon>
        <taxon>Hexapoda</taxon>
        <taxon>Insecta</taxon>
        <taxon>Pterygota</taxon>
        <taxon>Neoptera</taxon>
        <taxon>Endopterygota</taxon>
        <taxon>Diptera</taxon>
        <taxon>Brachycera</taxon>
        <taxon>Muscomorpha</taxon>
        <taxon>Hippoboscoidea</taxon>
        <taxon>Glossinidae</taxon>
        <taxon>Glossina</taxon>
    </lineage>
</organism>
<accession>A0A1B0BCQ8</accession>
<keyword evidence="2" id="KW-1185">Reference proteome</keyword>
<evidence type="ECO:0000313" key="2">
    <source>
        <dbReference type="Proteomes" id="UP000092460"/>
    </source>
</evidence>
<name>A0A1B0BCQ8_9MUSC</name>
<reference evidence="1" key="2">
    <citation type="submission" date="2020-05" db="UniProtKB">
        <authorList>
            <consortium name="EnsemblMetazoa"/>
        </authorList>
    </citation>
    <scope>IDENTIFICATION</scope>
    <source>
        <strain evidence="1">IAEA</strain>
    </source>
</reference>
<dbReference type="Proteomes" id="UP000092460">
    <property type="component" value="Unassembled WGS sequence"/>
</dbReference>
<dbReference type="EnsemblMetazoa" id="GPPI025928-RA">
    <property type="protein sequence ID" value="GPPI025928-PA"/>
    <property type="gene ID" value="GPPI025928"/>
</dbReference>
<dbReference type="VEuPathDB" id="VectorBase:GPPI025928"/>
<proteinExistence type="predicted"/>
<evidence type="ECO:0000313" key="1">
    <source>
        <dbReference type="EnsemblMetazoa" id="GPPI025928-PA"/>
    </source>
</evidence>
<dbReference type="AlphaFoldDB" id="A0A1B0BCQ8"/>
<sequence>MKAHCIPSTCSVVAIKCNVGSRCLGPILLFNISPQPLTLNGFGSSDQAAVPNLFTNNTINCKASSEAIDFKQLYASLTTIKLSSQSSSSACSTISTKVGIASSISLCVANSSSWQKHVSIDKATLLYTKGGQSFGKFLPFNNFFRKSKPIDSNKSFLALALQSLPFTSFVTINKAANFSVSLLVAFNMAAHFLMVSGAELNCL</sequence>